<dbReference type="EMBL" id="FOXH01000008">
    <property type="protein sequence ID" value="SFQ00314.1"/>
    <property type="molecule type" value="Genomic_DNA"/>
</dbReference>
<keyword evidence="4" id="KW-1185">Reference proteome</keyword>
<feature type="domain" description="VOC" evidence="2">
    <location>
        <begin position="177"/>
        <end position="305"/>
    </location>
</feature>
<keyword evidence="1" id="KW-0732">Signal</keyword>
<dbReference type="Pfam" id="PF00903">
    <property type="entry name" value="Glyoxalase"/>
    <property type="match status" value="1"/>
</dbReference>
<name>A0A1I5UYB1_9BACT</name>
<dbReference type="AlphaFoldDB" id="A0A1I5UYB1"/>
<keyword evidence="3" id="KW-0560">Oxidoreductase</keyword>
<evidence type="ECO:0000259" key="2">
    <source>
        <dbReference type="PROSITE" id="PS51819"/>
    </source>
</evidence>
<accession>A0A1I5UYB1</accession>
<dbReference type="SUPFAM" id="SSF54593">
    <property type="entry name" value="Glyoxalase/Bleomycin resistance protein/Dihydroxybiphenyl dioxygenase"/>
    <property type="match status" value="2"/>
</dbReference>
<dbReference type="PROSITE" id="PS51819">
    <property type="entry name" value="VOC"/>
    <property type="match status" value="1"/>
</dbReference>
<reference evidence="3 4" key="1">
    <citation type="submission" date="2016-10" db="EMBL/GenBank/DDBJ databases">
        <authorList>
            <person name="de Groot N.N."/>
        </authorList>
    </citation>
    <scope>NUCLEOTIDE SEQUENCE [LARGE SCALE GENOMIC DNA]</scope>
    <source>
        <strain evidence="4">E92,LMG 26720,CCM 7988</strain>
    </source>
</reference>
<dbReference type="Gene3D" id="3.10.180.10">
    <property type="entry name" value="2,3-Dihydroxybiphenyl 1,2-Dioxygenase, domain 1"/>
    <property type="match status" value="1"/>
</dbReference>
<evidence type="ECO:0000313" key="3">
    <source>
        <dbReference type="EMBL" id="SFQ00314.1"/>
    </source>
</evidence>
<gene>
    <name evidence="3" type="ORF">SAMN04515674_108117</name>
</gene>
<feature type="chain" id="PRO_5011762600" evidence="1">
    <location>
        <begin position="20"/>
        <end position="337"/>
    </location>
</feature>
<dbReference type="Proteomes" id="UP000199306">
    <property type="component" value="Unassembled WGS sequence"/>
</dbReference>
<dbReference type="RefSeq" id="WP_092017958.1">
    <property type="nucleotide sequence ID" value="NZ_FOXH01000008.1"/>
</dbReference>
<feature type="signal peptide" evidence="1">
    <location>
        <begin position="1"/>
        <end position="19"/>
    </location>
</feature>
<evidence type="ECO:0000313" key="4">
    <source>
        <dbReference type="Proteomes" id="UP000199306"/>
    </source>
</evidence>
<keyword evidence="3" id="KW-0223">Dioxygenase</keyword>
<dbReference type="GO" id="GO:0051213">
    <property type="term" value="F:dioxygenase activity"/>
    <property type="evidence" value="ECO:0007669"/>
    <property type="project" value="UniProtKB-KW"/>
</dbReference>
<dbReference type="InterPro" id="IPR029068">
    <property type="entry name" value="Glyas_Bleomycin-R_OHBP_Dase"/>
</dbReference>
<sequence length="337" mass="38329">MKRLLLVLPFLAFFNNVYAQTLIQLDEIHLHMKDSIDKENTSDFYRLYFKARRLEGKSLNPSENVDILTLRPKEATINISYQEVSAVNVQNSGKEKKTESFGTAAETISSYGLHWVAINTKNLKKTVKTLLKAGYGFAIENFYLPGEQEINAVAMYGYDNQLVVLVEREDKEANTFGIDHVQMIVENLEKSIRFYKDIFNAELLIKKDRSAVLSVKNQKIVLSEPEALGLVREQIRKIDKNSPNSLDCQLSFLYEEVEPAFYAVKGQGYEVAVEPETFYYLNKPANYIYSIIRTPDGAPLKIFQENGRLAARDAGSNISVGKKKTDQKAESISLLKR</sequence>
<evidence type="ECO:0000256" key="1">
    <source>
        <dbReference type="SAM" id="SignalP"/>
    </source>
</evidence>
<dbReference type="InterPro" id="IPR004360">
    <property type="entry name" value="Glyas_Fos-R_dOase_dom"/>
</dbReference>
<proteinExistence type="predicted"/>
<organism evidence="3 4">
    <name type="scientific">Pseudarcicella hirudinis</name>
    <dbReference type="NCBI Taxonomy" id="1079859"/>
    <lineage>
        <taxon>Bacteria</taxon>
        <taxon>Pseudomonadati</taxon>
        <taxon>Bacteroidota</taxon>
        <taxon>Cytophagia</taxon>
        <taxon>Cytophagales</taxon>
        <taxon>Flectobacillaceae</taxon>
        <taxon>Pseudarcicella</taxon>
    </lineage>
</organism>
<protein>
    <submittedName>
        <fullName evidence="3">Catechol 2,3-dioxygenase</fullName>
    </submittedName>
</protein>
<dbReference type="OrthoDB" id="69753at89373"/>
<dbReference type="InterPro" id="IPR037523">
    <property type="entry name" value="VOC_core"/>
</dbReference>